<dbReference type="PANTHER" id="PTHR43185:SF1">
    <property type="entry name" value="FE(2+) TRANSPORTER FEOB"/>
    <property type="match status" value="1"/>
</dbReference>
<dbReference type="InterPro" id="IPR030389">
    <property type="entry name" value="G_FEOB_dom"/>
</dbReference>
<dbReference type="InterPro" id="IPR027417">
    <property type="entry name" value="P-loop_NTPase"/>
</dbReference>
<proteinExistence type="predicted"/>
<dbReference type="Gene3D" id="3.40.50.300">
    <property type="entry name" value="P-loop containing nucleotide triphosphate hydrolases"/>
    <property type="match status" value="1"/>
</dbReference>
<dbReference type="CDD" id="cd01879">
    <property type="entry name" value="FeoB"/>
    <property type="match status" value="1"/>
</dbReference>
<dbReference type="AlphaFoldDB" id="A0A809RC77"/>
<dbReference type="GO" id="GO:0015093">
    <property type="term" value="F:ferrous iron transmembrane transporter activity"/>
    <property type="evidence" value="ECO:0007669"/>
    <property type="project" value="TreeGrafter"/>
</dbReference>
<protein>
    <submittedName>
        <fullName evidence="2">Fe2+ transporter FeoB</fullName>
    </submittedName>
</protein>
<accession>A0A809RC77</accession>
<reference evidence="2" key="1">
    <citation type="journal article" name="DNA Res.">
        <title>The physiological potential of anammox bacteria as revealed by their core genome structure.</title>
        <authorList>
            <person name="Okubo T."/>
            <person name="Toyoda A."/>
            <person name="Fukuhara K."/>
            <person name="Uchiyama I."/>
            <person name="Harigaya Y."/>
            <person name="Kuroiwa M."/>
            <person name="Suzuki T."/>
            <person name="Murakami Y."/>
            <person name="Suwa Y."/>
            <person name="Takami H."/>
        </authorList>
    </citation>
    <scope>NUCLEOTIDE SEQUENCE</scope>
    <source>
        <strain evidence="2">317325-2</strain>
    </source>
</reference>
<feature type="domain" description="FeoB-type G" evidence="1">
    <location>
        <begin position="33"/>
        <end position="199"/>
    </location>
</feature>
<evidence type="ECO:0000313" key="3">
    <source>
        <dbReference type="Proteomes" id="UP000662873"/>
    </source>
</evidence>
<dbReference type="GO" id="GO:0005886">
    <property type="term" value="C:plasma membrane"/>
    <property type="evidence" value="ECO:0007669"/>
    <property type="project" value="TreeGrafter"/>
</dbReference>
<dbReference type="InterPro" id="IPR041069">
    <property type="entry name" value="FeoB_Cyto"/>
</dbReference>
<dbReference type="SUPFAM" id="SSF52540">
    <property type="entry name" value="P-loop containing nucleoside triphosphate hydrolases"/>
    <property type="match status" value="1"/>
</dbReference>
<dbReference type="KEGG" id="npy:NPRO_18430"/>
<dbReference type="PROSITE" id="PS51711">
    <property type="entry name" value="G_FEOB"/>
    <property type="match status" value="1"/>
</dbReference>
<dbReference type="GO" id="GO:0005525">
    <property type="term" value="F:GTP binding"/>
    <property type="evidence" value="ECO:0007669"/>
    <property type="project" value="InterPro"/>
</dbReference>
<dbReference type="InterPro" id="IPR050860">
    <property type="entry name" value="FeoB_GTPase"/>
</dbReference>
<name>A0A809RC77_9BACT</name>
<dbReference type="Gene3D" id="1.10.287.1770">
    <property type="match status" value="1"/>
</dbReference>
<evidence type="ECO:0000313" key="2">
    <source>
        <dbReference type="EMBL" id="BBO24248.1"/>
    </source>
</evidence>
<dbReference type="PANTHER" id="PTHR43185">
    <property type="entry name" value="FERROUS IRON TRANSPORT PROTEIN B"/>
    <property type="match status" value="1"/>
</dbReference>
<dbReference type="EMBL" id="AP021858">
    <property type="protein sequence ID" value="BBO24248.1"/>
    <property type="molecule type" value="Genomic_DNA"/>
</dbReference>
<sequence>MRGVAEGSAKGCEGCANCGPTLITAGMNLSDCDYVVALAGNPNTGKSTVFNALTGLRQHVGNWPGKTVQRAEGAMAVGKGDARKKYKIVDLPGTYSLLSQSTDEEIARDFLLFGSPDVTVIVVDATCLERNLNLVLQVLEITSRAVVALNLMDEAERNGLKVDPRALARDLGVPVIPMAARRGRGVRELVAAIGEIAANPNGARPRPSTPLPAKLESAIEDLSHQIIEAYPNLPNARWIALRLIEGDPSVTREVEAGTLGQIGHDLSVESTRPKASAEAAL</sequence>
<dbReference type="InterPro" id="IPR006073">
    <property type="entry name" value="GTP-bd"/>
</dbReference>
<organism evidence="2 3">
    <name type="scientific">Candidatus Nitrosymbiomonas proteolyticus</name>
    <dbReference type="NCBI Taxonomy" id="2608984"/>
    <lineage>
        <taxon>Bacteria</taxon>
        <taxon>Bacillati</taxon>
        <taxon>Armatimonadota</taxon>
        <taxon>Armatimonadota incertae sedis</taxon>
        <taxon>Candidatus Nitrosymbiomonas</taxon>
    </lineage>
</organism>
<dbReference type="Pfam" id="PF02421">
    <property type="entry name" value="FeoB_N"/>
    <property type="match status" value="1"/>
</dbReference>
<dbReference type="PRINTS" id="PR00326">
    <property type="entry name" value="GTP1OBG"/>
</dbReference>
<gene>
    <name evidence="2" type="ORF">NPRO_18430</name>
</gene>
<evidence type="ECO:0000259" key="1">
    <source>
        <dbReference type="PROSITE" id="PS51711"/>
    </source>
</evidence>
<dbReference type="Pfam" id="PF17910">
    <property type="entry name" value="FeoB_Cyto"/>
    <property type="match status" value="1"/>
</dbReference>
<dbReference type="Proteomes" id="UP000662873">
    <property type="component" value="Chromosome"/>
</dbReference>